<feature type="region of interest" description="Disordered" evidence="6">
    <location>
        <begin position="1"/>
        <end position="68"/>
    </location>
</feature>
<dbReference type="Pfam" id="PF13921">
    <property type="entry name" value="Myb_DNA-bind_6"/>
    <property type="match status" value="1"/>
</dbReference>
<reference evidence="9" key="1">
    <citation type="submission" date="2016-10" db="EMBL/GenBank/DDBJ databases">
        <authorList>
            <person name="Benchimol M."/>
            <person name="Almeida L.G."/>
            <person name="Vasconcelos A.T."/>
            <person name="Perreira-Neves A."/>
            <person name="Rosa I.A."/>
            <person name="Tasca T."/>
            <person name="Bogo M.R."/>
            <person name="de Souza W."/>
        </authorList>
    </citation>
    <scope>NUCLEOTIDE SEQUENCE [LARGE SCALE GENOMIC DNA]</scope>
    <source>
        <strain evidence="9">K</strain>
    </source>
</reference>
<organism evidence="9 10">
    <name type="scientific">Tritrichomonas foetus</name>
    <dbReference type="NCBI Taxonomy" id="1144522"/>
    <lineage>
        <taxon>Eukaryota</taxon>
        <taxon>Metamonada</taxon>
        <taxon>Parabasalia</taxon>
        <taxon>Tritrichomonadida</taxon>
        <taxon>Tritrichomonadidae</taxon>
        <taxon>Tritrichomonas</taxon>
    </lineage>
</organism>
<dbReference type="EMBL" id="MLAK01001259">
    <property type="protein sequence ID" value="OHS95230.1"/>
    <property type="molecule type" value="Genomic_DNA"/>
</dbReference>
<evidence type="ECO:0000313" key="9">
    <source>
        <dbReference type="EMBL" id="OHS95230.1"/>
    </source>
</evidence>
<evidence type="ECO:0000256" key="5">
    <source>
        <dbReference type="ARBA" id="ARBA00023242"/>
    </source>
</evidence>
<dbReference type="PROSITE" id="PS50090">
    <property type="entry name" value="MYB_LIKE"/>
    <property type="match status" value="2"/>
</dbReference>
<keyword evidence="4" id="KW-0804">Transcription</keyword>
<dbReference type="PROSITE" id="PS51294">
    <property type="entry name" value="HTH_MYB"/>
    <property type="match status" value="2"/>
</dbReference>
<keyword evidence="1" id="KW-0677">Repeat</keyword>
<comment type="caution">
    <text evidence="9">The sequence shown here is derived from an EMBL/GenBank/DDBJ whole genome shotgun (WGS) entry which is preliminary data.</text>
</comment>
<evidence type="ECO:0000259" key="8">
    <source>
        <dbReference type="PROSITE" id="PS51294"/>
    </source>
</evidence>
<dbReference type="CDD" id="cd00167">
    <property type="entry name" value="SANT"/>
    <property type="match status" value="2"/>
</dbReference>
<dbReference type="GeneID" id="94825244"/>
<dbReference type="GO" id="GO:0042796">
    <property type="term" value="P:snRNA transcription by RNA polymerase III"/>
    <property type="evidence" value="ECO:0007669"/>
    <property type="project" value="TreeGrafter"/>
</dbReference>
<keyword evidence="3" id="KW-0238">DNA-binding</keyword>
<evidence type="ECO:0000256" key="4">
    <source>
        <dbReference type="ARBA" id="ARBA00023163"/>
    </source>
</evidence>
<dbReference type="Proteomes" id="UP000179807">
    <property type="component" value="Unassembled WGS sequence"/>
</dbReference>
<evidence type="ECO:0000313" key="10">
    <source>
        <dbReference type="Proteomes" id="UP000179807"/>
    </source>
</evidence>
<dbReference type="GO" id="GO:0001006">
    <property type="term" value="F:RNA polymerase III type 3 promoter sequence-specific DNA binding"/>
    <property type="evidence" value="ECO:0007669"/>
    <property type="project" value="TreeGrafter"/>
</dbReference>
<feature type="domain" description="HTH myb-type" evidence="8">
    <location>
        <begin position="151"/>
        <end position="197"/>
    </location>
</feature>
<evidence type="ECO:0008006" key="11">
    <source>
        <dbReference type="Google" id="ProtNLM"/>
    </source>
</evidence>
<evidence type="ECO:0000256" key="6">
    <source>
        <dbReference type="SAM" id="MobiDB-lite"/>
    </source>
</evidence>
<evidence type="ECO:0000256" key="3">
    <source>
        <dbReference type="ARBA" id="ARBA00023125"/>
    </source>
</evidence>
<dbReference type="GO" id="GO:0042795">
    <property type="term" value="P:snRNA transcription by RNA polymerase II"/>
    <property type="evidence" value="ECO:0007669"/>
    <property type="project" value="TreeGrafter"/>
</dbReference>
<evidence type="ECO:0000256" key="1">
    <source>
        <dbReference type="ARBA" id="ARBA00022737"/>
    </source>
</evidence>
<dbReference type="VEuPathDB" id="TrichDB:TRFO_02204"/>
<proteinExistence type="predicted"/>
<feature type="domain" description="Myb-like" evidence="7">
    <location>
        <begin position="144"/>
        <end position="194"/>
    </location>
</feature>
<accession>A0A1J4J7M9</accession>
<dbReference type="SMART" id="SM00717">
    <property type="entry name" value="SANT"/>
    <property type="match status" value="2"/>
</dbReference>
<evidence type="ECO:0000256" key="2">
    <source>
        <dbReference type="ARBA" id="ARBA00023015"/>
    </source>
</evidence>
<dbReference type="SUPFAM" id="SSF46689">
    <property type="entry name" value="Homeodomain-like"/>
    <property type="match status" value="1"/>
</dbReference>
<dbReference type="InterPro" id="IPR001005">
    <property type="entry name" value="SANT/Myb"/>
</dbReference>
<dbReference type="PANTHER" id="PTHR46621:SF1">
    <property type="entry name" value="SNRNA-ACTIVATING PROTEIN COMPLEX SUBUNIT 4"/>
    <property type="match status" value="1"/>
</dbReference>
<dbReference type="GO" id="GO:0019185">
    <property type="term" value="C:snRNA-activating protein complex"/>
    <property type="evidence" value="ECO:0007669"/>
    <property type="project" value="TreeGrafter"/>
</dbReference>
<dbReference type="InterPro" id="IPR051575">
    <property type="entry name" value="Myb-like_DNA-bd"/>
</dbReference>
<dbReference type="AlphaFoldDB" id="A0A1J4J7M9"/>
<keyword evidence="10" id="KW-1185">Reference proteome</keyword>
<dbReference type="InterPro" id="IPR017930">
    <property type="entry name" value="Myb_dom"/>
</dbReference>
<feature type="domain" description="Myb-like" evidence="7">
    <location>
        <begin position="96"/>
        <end position="143"/>
    </location>
</feature>
<sequence>MNTRSSRKNQNANGNLNSPFTINNNYSRKNEYSECEAYTESNDCSSHDSGDYESFSGPDFGSPKDNLKHKTQKTDFNNIPTEKVKAIKKKVIKVHKKTKFTPEEDEKLQTLIELYGDDDWNTVSAQMDGRNKRQCRERWRHYLAPEVSTEPFTPEEDALLHEKYAEYGHKWKLIAAFFPNRTDITIKNRWLFLHRQYERNLKSMQNATCNYSSDYTSNYPYSPNCVTFMNNYQPYSPNYQNVTNSTYNVFNNYNNFPTNVCDNYNNGSYNYCSNCNSYCFSNGYHNYYCNNCHFMNIGSFSGNNSATEPRSVTVIEAEISTSLDDWAESISNIEWDDKEPISVN</sequence>
<dbReference type="PANTHER" id="PTHR46621">
    <property type="entry name" value="SNRNA-ACTIVATING PROTEIN COMPLEX SUBUNIT 4"/>
    <property type="match status" value="1"/>
</dbReference>
<keyword evidence="2" id="KW-0805">Transcription regulation</keyword>
<dbReference type="GO" id="GO:0000978">
    <property type="term" value="F:RNA polymerase II cis-regulatory region sequence-specific DNA binding"/>
    <property type="evidence" value="ECO:0007669"/>
    <property type="project" value="TreeGrafter"/>
</dbReference>
<dbReference type="OrthoDB" id="2143914at2759"/>
<feature type="compositionally biased region" description="Polar residues" evidence="6">
    <location>
        <begin position="1"/>
        <end position="27"/>
    </location>
</feature>
<feature type="domain" description="HTH myb-type" evidence="8">
    <location>
        <begin position="92"/>
        <end position="147"/>
    </location>
</feature>
<dbReference type="FunFam" id="1.10.10.60:FF:000010">
    <property type="entry name" value="Transcriptional activator Myb isoform A"/>
    <property type="match status" value="1"/>
</dbReference>
<name>A0A1J4J7M9_9EUKA</name>
<evidence type="ECO:0000259" key="7">
    <source>
        <dbReference type="PROSITE" id="PS50090"/>
    </source>
</evidence>
<dbReference type="InterPro" id="IPR009057">
    <property type="entry name" value="Homeodomain-like_sf"/>
</dbReference>
<keyword evidence="5" id="KW-0539">Nucleus</keyword>
<dbReference type="Gene3D" id="1.10.10.60">
    <property type="entry name" value="Homeodomain-like"/>
    <property type="match status" value="2"/>
</dbReference>
<protein>
    <recommendedName>
        <fullName evidence="11">Myb-like DNA-binding domain containing protein</fullName>
    </recommendedName>
</protein>
<gene>
    <name evidence="9" type="ORF">TRFO_02204</name>
</gene>
<dbReference type="RefSeq" id="XP_068348367.1">
    <property type="nucleotide sequence ID" value="XM_068490540.1"/>
</dbReference>